<accession>A0ABM1MLR0</accession>
<sequence>MLNQVNMPSTENTTLDRIQREIMDVIEREKELRNLYSNGNNITNNSNNNNNNVNGDGGGEEVKKNGSEQVGNGHAPSASSNPVEQQKPVLGVRRFAQNGNAKGVMQKFIRSRGKLGIMNTFKQHASKSFSAPLSHSLTMTSTSSHDFSPLKVTTDSSKRIRNGYVPIEERMRKEIQEAHSREQELRTMRRKSNPDFAALIDLDMMEQPKMGALRATKSMAQLNASTETLDEPFPTSTTTNNTTTLKSAKSLAELCDADEEDIIRPQSLIMQFEQMIIKNQQART</sequence>
<keyword evidence="2" id="KW-1185">Reference proteome</keyword>
<feature type="region of interest" description="Disordered" evidence="1">
    <location>
        <begin position="37"/>
        <end position="85"/>
    </location>
</feature>
<organism evidence="2 3">
    <name type="scientific">Nicrophorus vespilloides</name>
    <name type="common">Boreal carrion beetle</name>
    <dbReference type="NCBI Taxonomy" id="110193"/>
    <lineage>
        <taxon>Eukaryota</taxon>
        <taxon>Metazoa</taxon>
        <taxon>Ecdysozoa</taxon>
        <taxon>Arthropoda</taxon>
        <taxon>Hexapoda</taxon>
        <taxon>Insecta</taxon>
        <taxon>Pterygota</taxon>
        <taxon>Neoptera</taxon>
        <taxon>Endopterygota</taxon>
        <taxon>Coleoptera</taxon>
        <taxon>Polyphaga</taxon>
        <taxon>Staphyliniformia</taxon>
        <taxon>Silphidae</taxon>
        <taxon>Nicrophorinae</taxon>
        <taxon>Nicrophorus</taxon>
    </lineage>
</organism>
<evidence type="ECO:0000313" key="3">
    <source>
        <dbReference type="RefSeq" id="XP_017775510.1"/>
    </source>
</evidence>
<evidence type="ECO:0000313" key="2">
    <source>
        <dbReference type="Proteomes" id="UP000695000"/>
    </source>
</evidence>
<proteinExistence type="predicted"/>
<gene>
    <name evidence="3" type="primary">LOC108561905</name>
</gene>
<dbReference type="Proteomes" id="UP000695000">
    <property type="component" value="Unplaced"/>
</dbReference>
<dbReference type="GeneID" id="108561905"/>
<protein>
    <submittedName>
        <fullName evidence="3">Uncharacterized protein DDB_G0288805 isoform X1</fullName>
    </submittedName>
</protein>
<evidence type="ECO:0000256" key="1">
    <source>
        <dbReference type="SAM" id="MobiDB-lite"/>
    </source>
</evidence>
<name>A0ABM1MLR0_NICVS</name>
<reference evidence="3" key="1">
    <citation type="submission" date="2025-08" db="UniProtKB">
        <authorList>
            <consortium name="RefSeq"/>
        </authorList>
    </citation>
    <scope>IDENTIFICATION</scope>
    <source>
        <tissue evidence="3">Whole Larva</tissue>
    </source>
</reference>
<feature type="compositionally biased region" description="Low complexity" evidence="1">
    <location>
        <begin position="37"/>
        <end position="54"/>
    </location>
</feature>
<dbReference type="RefSeq" id="XP_017775510.1">
    <property type="nucleotide sequence ID" value="XM_017920021.1"/>
</dbReference>